<evidence type="ECO:0000256" key="1">
    <source>
        <dbReference type="ARBA" id="ARBA00004323"/>
    </source>
</evidence>
<evidence type="ECO:0000256" key="9">
    <source>
        <dbReference type="SAM" id="MobiDB-lite"/>
    </source>
</evidence>
<accession>A0A9N8HC61</accession>
<evidence type="ECO:0000256" key="2">
    <source>
        <dbReference type="ARBA" id="ARBA00009239"/>
    </source>
</evidence>
<evidence type="ECO:0000256" key="3">
    <source>
        <dbReference type="ARBA" id="ARBA00022679"/>
    </source>
</evidence>
<dbReference type="GO" id="GO:0032580">
    <property type="term" value="C:Golgi cisterna membrane"/>
    <property type="evidence" value="ECO:0007669"/>
    <property type="project" value="InterPro"/>
</dbReference>
<dbReference type="InterPro" id="IPR051227">
    <property type="entry name" value="CS_glycosyltransferase"/>
</dbReference>
<gene>
    <name evidence="10" type="ORF">SEMRO_207_G086960.1</name>
</gene>
<keyword evidence="6" id="KW-1133">Transmembrane helix</keyword>
<keyword evidence="11" id="KW-1185">Reference proteome</keyword>
<dbReference type="PANTHER" id="PTHR12369">
    <property type="entry name" value="CHONDROITIN SYNTHASE"/>
    <property type="match status" value="1"/>
</dbReference>
<dbReference type="InterPro" id="IPR008428">
    <property type="entry name" value="Chond_GalNAc"/>
</dbReference>
<keyword evidence="7" id="KW-0333">Golgi apparatus</keyword>
<comment type="caution">
    <text evidence="10">The sequence shown here is derived from an EMBL/GenBank/DDBJ whole genome shotgun (WGS) entry which is preliminary data.</text>
</comment>
<comment type="subcellular location">
    <subcellularLocation>
        <location evidence="1">Golgi apparatus membrane</location>
        <topology evidence="1">Single-pass type II membrane protein</topology>
    </subcellularLocation>
</comment>
<dbReference type="Proteomes" id="UP001153069">
    <property type="component" value="Unassembled WGS sequence"/>
</dbReference>
<reference evidence="10" key="1">
    <citation type="submission" date="2020-06" db="EMBL/GenBank/DDBJ databases">
        <authorList>
            <consortium name="Plant Systems Biology data submission"/>
        </authorList>
    </citation>
    <scope>NUCLEOTIDE SEQUENCE</scope>
    <source>
        <strain evidence="10">D6</strain>
    </source>
</reference>
<dbReference type="AlphaFoldDB" id="A0A9N8HC61"/>
<dbReference type="GO" id="GO:0047238">
    <property type="term" value="F:glucuronosyl-N-acetylgalactosaminyl-proteoglycan 4-beta-N-acetylgalactosaminyltransferase activity"/>
    <property type="evidence" value="ECO:0007669"/>
    <property type="project" value="TreeGrafter"/>
</dbReference>
<proteinExistence type="inferred from homology"/>
<evidence type="ECO:0000256" key="8">
    <source>
        <dbReference type="ARBA" id="ARBA00023136"/>
    </source>
</evidence>
<evidence type="ECO:0000256" key="7">
    <source>
        <dbReference type="ARBA" id="ARBA00023034"/>
    </source>
</evidence>
<evidence type="ECO:0000256" key="6">
    <source>
        <dbReference type="ARBA" id="ARBA00022989"/>
    </source>
</evidence>
<dbReference type="PANTHER" id="PTHR12369:SF11">
    <property type="entry name" value="HEXOSYLTRANSFERASE"/>
    <property type="match status" value="1"/>
</dbReference>
<keyword evidence="4" id="KW-0812">Transmembrane</keyword>
<evidence type="ECO:0000256" key="4">
    <source>
        <dbReference type="ARBA" id="ARBA00022692"/>
    </source>
</evidence>
<dbReference type="Gene3D" id="3.90.550.10">
    <property type="entry name" value="Spore Coat Polysaccharide Biosynthesis Protein SpsA, Chain A"/>
    <property type="match status" value="1"/>
</dbReference>
<keyword evidence="3" id="KW-0808">Transferase</keyword>
<dbReference type="OrthoDB" id="431432at2759"/>
<keyword evidence="8" id="KW-0472">Membrane</keyword>
<evidence type="ECO:0000313" key="11">
    <source>
        <dbReference type="Proteomes" id="UP001153069"/>
    </source>
</evidence>
<evidence type="ECO:0000256" key="5">
    <source>
        <dbReference type="ARBA" id="ARBA00022968"/>
    </source>
</evidence>
<keyword evidence="5" id="KW-0735">Signal-anchor</keyword>
<dbReference type="SUPFAM" id="SSF53448">
    <property type="entry name" value="Nucleotide-diphospho-sugar transferases"/>
    <property type="match status" value="1"/>
</dbReference>
<name>A0A9N8HC61_9STRA</name>
<dbReference type="Pfam" id="PF05679">
    <property type="entry name" value="CHGN"/>
    <property type="match status" value="1"/>
</dbReference>
<feature type="region of interest" description="Disordered" evidence="9">
    <location>
        <begin position="410"/>
        <end position="456"/>
    </location>
</feature>
<comment type="similarity">
    <text evidence="2">Belongs to the chondroitin N-acetylgalactosaminyltransferase family.</text>
</comment>
<evidence type="ECO:0000313" key="10">
    <source>
        <dbReference type="EMBL" id="CAB9504763.1"/>
    </source>
</evidence>
<sequence>MPVSSSAQGLWGLFRNNSTKQLGKWMVLLSLGLQGFVVVRLFQGKLHLFDEDYFHDDALVDPSPYTARRHALVSHNVNNNKNTTHGIQLDVMVPVFQRDERLVQFAIDLGTAIGEYRRKQKTISNYKNQNKQKHASIQTFRVLVTRFTRREKADSQKVQRLIAALTDLPIENIVMVNAPKDATFSRALALNLLHQSACYRKTCMVSRLDVDMAVKAEFFQHAVEVIILRQYPPIDKDYYSPTKQEITNMDPAEYNKYPPAYFPIVWSEYDPFPVKLVEEAYKRMGKIPLSKYSEHRGHWRHYGKGMYVLTGPDAKILQFNTTYQGWGLEDTDFYNRTVALPRRIVRRLEPGLVHVWHPKKCRMGLDIMTGDQLDRCKTAQSLQEGSKVGLDMLKLFWRGVDKQVVTKVVVPTTKEQQPPKASKRTHPKPSKGGDNNNNNADEAENDDMTSTPQGKW</sequence>
<organism evidence="10 11">
    <name type="scientific">Seminavis robusta</name>
    <dbReference type="NCBI Taxonomy" id="568900"/>
    <lineage>
        <taxon>Eukaryota</taxon>
        <taxon>Sar</taxon>
        <taxon>Stramenopiles</taxon>
        <taxon>Ochrophyta</taxon>
        <taxon>Bacillariophyta</taxon>
        <taxon>Bacillariophyceae</taxon>
        <taxon>Bacillariophycidae</taxon>
        <taxon>Naviculales</taxon>
        <taxon>Naviculaceae</taxon>
        <taxon>Seminavis</taxon>
    </lineage>
</organism>
<protein>
    <submittedName>
        <fullName evidence="10">Chondroitin sulfate synthase 1</fullName>
    </submittedName>
</protein>
<dbReference type="EMBL" id="CAICTM010000206">
    <property type="protein sequence ID" value="CAB9504763.1"/>
    <property type="molecule type" value="Genomic_DNA"/>
</dbReference>
<dbReference type="GO" id="GO:0000139">
    <property type="term" value="C:Golgi membrane"/>
    <property type="evidence" value="ECO:0007669"/>
    <property type="project" value="UniProtKB-SubCell"/>
</dbReference>
<dbReference type="InterPro" id="IPR029044">
    <property type="entry name" value="Nucleotide-diphossugar_trans"/>
</dbReference>